<dbReference type="CDD" id="cd04847">
    <property type="entry name" value="Peptidases_S8_Subtilisin_like_2"/>
    <property type="match status" value="1"/>
</dbReference>
<evidence type="ECO:0000313" key="3">
    <source>
        <dbReference type="Proteomes" id="UP000603227"/>
    </source>
</evidence>
<reference evidence="2" key="2">
    <citation type="submission" date="2020-09" db="EMBL/GenBank/DDBJ databases">
        <authorList>
            <person name="Sun Q."/>
            <person name="Zhou Y."/>
        </authorList>
    </citation>
    <scope>NUCLEOTIDE SEQUENCE</scope>
    <source>
        <strain evidence="2">CGMCC 4.7403</strain>
    </source>
</reference>
<reference evidence="2" key="1">
    <citation type="journal article" date="2014" name="Int. J. Syst. Evol. Microbiol.">
        <title>Complete genome sequence of Corynebacterium casei LMG S-19264T (=DSM 44701T), isolated from a smear-ripened cheese.</title>
        <authorList>
            <consortium name="US DOE Joint Genome Institute (JGI-PGF)"/>
            <person name="Walter F."/>
            <person name="Albersmeier A."/>
            <person name="Kalinowski J."/>
            <person name="Ruckert C."/>
        </authorList>
    </citation>
    <scope>NUCLEOTIDE SEQUENCE</scope>
    <source>
        <strain evidence="2">CGMCC 4.7403</strain>
    </source>
</reference>
<dbReference type="InterPro" id="IPR036852">
    <property type="entry name" value="Peptidase_S8/S53_dom_sf"/>
</dbReference>
<dbReference type="Pfam" id="PF00082">
    <property type="entry name" value="Peptidase_S8"/>
    <property type="match status" value="1"/>
</dbReference>
<comment type="caution">
    <text evidence="2">The sequence shown here is derived from an EMBL/GenBank/DDBJ whole genome shotgun (WGS) entry which is preliminary data.</text>
</comment>
<accession>A0A919GEH4</accession>
<name>A0A919GEH4_9ACTN</name>
<dbReference type="SUPFAM" id="SSF52743">
    <property type="entry name" value="Subtilisin-like"/>
    <property type="match status" value="1"/>
</dbReference>
<proteinExistence type="predicted"/>
<dbReference type="Proteomes" id="UP000603227">
    <property type="component" value="Unassembled WGS sequence"/>
</dbReference>
<sequence length="741" mass="81088">MAGQRNFLLGHGERLVERVTPASGGTTPELPYTAEEARQRLLPQVRTAVETFDSLPAEACPSGKTVGLVTLHPQWIAKSYHPADFLRDNGLSYIGSRGAKVTPEKWTRQGEPVELETTELFVSGQRESFSHLVERLESPDAFPEGSPLQRVEAFRAPAALDKQRGVTSLPHSSSLFEVGLHIPSVDRDAIVRSFQRWARVCGASADFGRSIPVSGLIFMPVAAHAEELDELSRFSFLRVIRPMPKLRTLHPMERSLPVGALPPIEVPDEPVVDSSIRMAIFDGGLPSNGPMSPWAQSLDVPGVGAAMEEGTDHGHMVTSAALFGSLTPGEAAPRPFNSVDHYRILDDVEDDPYALYTALNRIRDVLEEKNYDFVNLSLGPELPIEDDEVHPWTAVLDEYLSHGQTFMTVAAGNNGNHDWASGNARVQVPSDCVNALAVGSANSRLKNWDRAGYSAIGPGRSPGLVKPDVLSFGGTQYEPFIFLPSNGTDAPLSAIGTSFAAPATLRMAAGIRAHFGGHIKPLGLRALLVHCAERGDMPVEEAGWGRVPDQLDAFVICPANSVRVLYQGAIEPGQTMRMPIPLPEDVKTGNVEISATYCINSPTDSRSPSTYTASAIEPVFRPHAEKFSNEDSVHPKTDSFFRSSDFLPENDLRKGAHKWETTKHRTLTKRASSLLRPVFDVKYHSRIEQLVGIPTEKVEYALVITLTSSRDVDIYNKVVRTYSGRLEILQPQVEIPITVQP</sequence>
<dbReference type="InterPro" id="IPR000209">
    <property type="entry name" value="Peptidase_S8/S53_dom"/>
</dbReference>
<feature type="domain" description="Peptidase S8/S53" evidence="1">
    <location>
        <begin position="306"/>
        <end position="545"/>
    </location>
</feature>
<keyword evidence="3" id="KW-1185">Reference proteome</keyword>
<gene>
    <name evidence="2" type="ORF">GCM10017771_08920</name>
</gene>
<dbReference type="EMBL" id="BNAT01000002">
    <property type="protein sequence ID" value="GHH83060.1"/>
    <property type="molecule type" value="Genomic_DNA"/>
</dbReference>
<evidence type="ECO:0000259" key="1">
    <source>
        <dbReference type="Pfam" id="PF00082"/>
    </source>
</evidence>
<dbReference type="GO" id="GO:0004252">
    <property type="term" value="F:serine-type endopeptidase activity"/>
    <property type="evidence" value="ECO:0007669"/>
    <property type="project" value="InterPro"/>
</dbReference>
<evidence type="ECO:0000313" key="2">
    <source>
        <dbReference type="EMBL" id="GHH83060.1"/>
    </source>
</evidence>
<dbReference type="GO" id="GO:0006508">
    <property type="term" value="P:proteolysis"/>
    <property type="evidence" value="ECO:0007669"/>
    <property type="project" value="InterPro"/>
</dbReference>
<protein>
    <recommendedName>
        <fullName evidence="1">Peptidase S8/S53 domain-containing protein</fullName>
    </recommendedName>
</protein>
<organism evidence="2 3">
    <name type="scientific">Streptomyces capitiformicae</name>
    <dbReference type="NCBI Taxonomy" id="2014920"/>
    <lineage>
        <taxon>Bacteria</taxon>
        <taxon>Bacillati</taxon>
        <taxon>Actinomycetota</taxon>
        <taxon>Actinomycetes</taxon>
        <taxon>Kitasatosporales</taxon>
        <taxon>Streptomycetaceae</taxon>
        <taxon>Streptomyces</taxon>
    </lineage>
</organism>
<dbReference type="AlphaFoldDB" id="A0A919GEH4"/>
<dbReference type="InterPro" id="IPR034074">
    <property type="entry name" value="Y4bN_pept_dom"/>
</dbReference>
<dbReference type="Gene3D" id="3.40.50.200">
    <property type="entry name" value="Peptidase S8/S53 domain"/>
    <property type="match status" value="1"/>
</dbReference>